<keyword evidence="2" id="KW-1185">Reference proteome</keyword>
<proteinExistence type="predicted"/>
<evidence type="ECO:0000313" key="2">
    <source>
        <dbReference type="Proteomes" id="UP000652354"/>
    </source>
</evidence>
<name>A0A919UKE1_9MICO</name>
<dbReference type="AlphaFoldDB" id="A0A919UKE1"/>
<evidence type="ECO:0008006" key="3">
    <source>
        <dbReference type="Google" id="ProtNLM"/>
    </source>
</evidence>
<accession>A0A919UKE1</accession>
<dbReference type="Proteomes" id="UP000652354">
    <property type="component" value="Unassembled WGS sequence"/>
</dbReference>
<protein>
    <recommendedName>
        <fullName evidence="3">Winged helix-turn-helix domain-containing protein</fullName>
    </recommendedName>
</protein>
<comment type="caution">
    <text evidence="1">The sequence shown here is derived from an EMBL/GenBank/DDBJ whole genome shotgun (WGS) entry which is preliminary data.</text>
</comment>
<dbReference type="EMBL" id="BONR01000003">
    <property type="protein sequence ID" value="GIG54865.1"/>
    <property type="molecule type" value="Genomic_DNA"/>
</dbReference>
<gene>
    <name evidence="1" type="ORF">Dac01nite_16170</name>
</gene>
<dbReference type="RefSeq" id="WP_203655704.1">
    <property type="nucleotide sequence ID" value="NZ_BONR01000003.1"/>
</dbReference>
<organism evidence="1 2">
    <name type="scientific">Demequina activiva</name>
    <dbReference type="NCBI Taxonomy" id="1582364"/>
    <lineage>
        <taxon>Bacteria</taxon>
        <taxon>Bacillati</taxon>
        <taxon>Actinomycetota</taxon>
        <taxon>Actinomycetes</taxon>
        <taxon>Micrococcales</taxon>
        <taxon>Demequinaceae</taxon>
        <taxon>Demequina</taxon>
    </lineage>
</organism>
<sequence length="443" mass="48634">MSVELPLDLGPELSAAQARRIFLEAQSLSRRRPSRRPRDADFATYLERQGVLQLDTVNVLARAHYLPLYSRWGPYEPARLDAFLWGAADGHSAHAFEHWGHEASVMPLDLLPAMHHRMVQATSWKARRRVALESERPGLIAQVTSAVDDSGPLVARDLEHLAPAQGARGSWWDHGHVKDALELLFITGEVAASRGRHFSRTYDAPGRAWGRPPASQGDWGMRPADAHQALFDRALSACGIGTAKDLCDHFRLPYQAGTRTPDVAGGKAWAASAVERGLAQWVSVEGWKEPALLASAEPDAQAPWRRVARDPGRTTGVALLSPFDPVCWFRPRLLRMFGVDYRIEIYTPEPQRVYGYYALPLLVGDRIVARLDLKADRKRGALLVQAAWLEPGRAPGATRMAGDRVAAEAAAELEVMRGWLGLDTIAVADRGDLSTGLAVALAG</sequence>
<dbReference type="PANTHER" id="PTHR30528:SF0">
    <property type="entry name" value="CYTOPLASMIC PROTEIN"/>
    <property type="match status" value="1"/>
</dbReference>
<dbReference type="InterPro" id="IPR009351">
    <property type="entry name" value="AlkZ-like"/>
</dbReference>
<dbReference type="Pfam" id="PF06224">
    <property type="entry name" value="AlkZ-like"/>
    <property type="match status" value="1"/>
</dbReference>
<evidence type="ECO:0000313" key="1">
    <source>
        <dbReference type="EMBL" id="GIG54865.1"/>
    </source>
</evidence>
<reference evidence="1" key="1">
    <citation type="submission" date="2021-01" db="EMBL/GenBank/DDBJ databases">
        <title>Whole genome shotgun sequence of Demequina activiva NBRC 110675.</title>
        <authorList>
            <person name="Komaki H."/>
            <person name="Tamura T."/>
        </authorList>
    </citation>
    <scope>NUCLEOTIDE SEQUENCE</scope>
    <source>
        <strain evidence="1">NBRC 110675</strain>
    </source>
</reference>
<dbReference type="PANTHER" id="PTHR30528">
    <property type="entry name" value="CYTOPLASMIC PROTEIN"/>
    <property type="match status" value="1"/>
</dbReference>